<comment type="similarity">
    <text evidence="1">Belongs to the peptidase S33 family.</text>
</comment>
<evidence type="ECO:0000256" key="1">
    <source>
        <dbReference type="ARBA" id="ARBA00010088"/>
    </source>
</evidence>
<dbReference type="GO" id="GO:0016787">
    <property type="term" value="F:hydrolase activity"/>
    <property type="evidence" value="ECO:0007669"/>
    <property type="project" value="UniProtKB-KW"/>
</dbReference>
<organism evidence="6 7">
    <name type="scientific">Xylaria bambusicola</name>
    <dbReference type="NCBI Taxonomy" id="326684"/>
    <lineage>
        <taxon>Eukaryota</taxon>
        <taxon>Fungi</taxon>
        <taxon>Dikarya</taxon>
        <taxon>Ascomycota</taxon>
        <taxon>Pezizomycotina</taxon>
        <taxon>Sordariomycetes</taxon>
        <taxon>Xylariomycetidae</taxon>
        <taxon>Xylariales</taxon>
        <taxon>Xylariaceae</taxon>
        <taxon>Xylaria</taxon>
    </lineage>
</organism>
<evidence type="ECO:0000256" key="2">
    <source>
        <dbReference type="ARBA" id="ARBA00022801"/>
    </source>
</evidence>
<evidence type="ECO:0000259" key="4">
    <source>
        <dbReference type="Pfam" id="PF00561"/>
    </source>
</evidence>
<evidence type="ECO:0008006" key="8">
    <source>
        <dbReference type="Google" id="ProtNLM"/>
    </source>
</evidence>
<sequence>MEQIEPKQAPCCAKGEGVFFAKPQKSPDAQSRQPTIWGHLQKWKYIYVLIVVALTCSAKLQSRFREHFNSHNALNEDPISESTELWTEWLDITPSEKLRWQPCFGIYGPNFQCARLTVPMDYTRPLNESADNPEVHLALIMATGAGRTEDRLTYAEAPILINPGGPGGSGVAFAQVRANSMLQVVGDQHDIIGFDPRGVGASTPKADCFASSDSPSGVSGRNTAYMNRLTWLVGGQGIGLTNSSNMALTTLSARSAAMNKLCQRVDESEGDGSIFRHMSTPNIARDMLSIVEAWDEWRSSTQSTPITQPETAYSPAQDQSFDDQNKSKTILQGKLVYWGFSYGTFLGATFASMFPDRVGRLMLDGVVHADRYVNPTWEGSIGDADAIWDKFFVYCTDANTSCSFYRTGDGPEDIRKRFRETLSLLEEQPATVFLPDTNLPGIVTASDVKKSIFFAGLYAPTLGFPLIAELLDHAFNGKLGEIAQGASMASMCGNITLPAYPDDAMRGIACSDKQHRLNENVTGLWDRFEKAATYSWFADVWFGIEPNLGCNRWDIKSKVPPMRWGDRPDKRPALIETSFPILFLSNTLDPVTPLGHALDMTRKFANASIIEQDGLGHCTLSCVSSCTIGHLRAYINEGIVPPPPKFESDSGNKGQWPKCKCLDKPWTSPAYGEEESLASFPVTKSHRQGYEELRAQFSAFTLSRQLDHNNPLKAYLVKRSGLAGSYP</sequence>
<dbReference type="Pfam" id="PF08386">
    <property type="entry name" value="Abhydrolase_4"/>
    <property type="match status" value="1"/>
</dbReference>
<feature type="domain" description="Peptidase S33 tripeptidyl aminopeptidase-like C-terminal" evidence="5">
    <location>
        <begin position="547"/>
        <end position="642"/>
    </location>
</feature>
<evidence type="ECO:0000256" key="3">
    <source>
        <dbReference type="SAM" id="MobiDB-lite"/>
    </source>
</evidence>
<dbReference type="InterPro" id="IPR051601">
    <property type="entry name" value="Serine_prot/Carboxylest_S33"/>
</dbReference>
<proteinExistence type="inferred from homology"/>
<dbReference type="InterPro" id="IPR029058">
    <property type="entry name" value="AB_hydrolase_fold"/>
</dbReference>
<feature type="compositionally biased region" description="Polar residues" evidence="3">
    <location>
        <begin position="300"/>
        <end position="319"/>
    </location>
</feature>
<dbReference type="PANTHER" id="PTHR43248:SF25">
    <property type="entry name" value="AB HYDROLASE-1 DOMAIN-CONTAINING PROTEIN-RELATED"/>
    <property type="match status" value="1"/>
</dbReference>
<dbReference type="Proteomes" id="UP001305414">
    <property type="component" value="Unassembled WGS sequence"/>
</dbReference>
<dbReference type="AlphaFoldDB" id="A0AAN7US76"/>
<name>A0AAN7US76_9PEZI</name>
<accession>A0AAN7US76</accession>
<keyword evidence="2" id="KW-0378">Hydrolase</keyword>
<feature type="region of interest" description="Disordered" evidence="3">
    <location>
        <begin position="300"/>
        <end position="321"/>
    </location>
</feature>
<evidence type="ECO:0000313" key="7">
    <source>
        <dbReference type="Proteomes" id="UP001305414"/>
    </source>
</evidence>
<dbReference type="Pfam" id="PF00561">
    <property type="entry name" value="Abhydrolase_1"/>
    <property type="match status" value="1"/>
</dbReference>
<feature type="domain" description="AB hydrolase-1" evidence="4">
    <location>
        <begin position="158"/>
        <end position="390"/>
    </location>
</feature>
<reference evidence="6 7" key="1">
    <citation type="submission" date="2023-10" db="EMBL/GenBank/DDBJ databases">
        <title>Draft genome sequence of Xylaria bambusicola isolate GMP-LS, the root and basal stem rot pathogen of sugarcane in Indonesia.</title>
        <authorList>
            <person name="Selvaraj P."/>
            <person name="Muralishankar V."/>
            <person name="Muruganantham S."/>
            <person name="Sp S."/>
            <person name="Haryani S."/>
            <person name="Lau K.J.X."/>
            <person name="Naqvi N.I."/>
        </authorList>
    </citation>
    <scope>NUCLEOTIDE SEQUENCE [LARGE SCALE GENOMIC DNA]</scope>
    <source>
        <strain evidence="6">GMP-LS</strain>
    </source>
</reference>
<dbReference type="EMBL" id="JAWHQM010000017">
    <property type="protein sequence ID" value="KAK5630776.1"/>
    <property type="molecule type" value="Genomic_DNA"/>
</dbReference>
<dbReference type="Gene3D" id="3.40.50.1820">
    <property type="entry name" value="alpha/beta hydrolase"/>
    <property type="match status" value="1"/>
</dbReference>
<dbReference type="InterPro" id="IPR013595">
    <property type="entry name" value="Pept_S33_TAP-like_C"/>
</dbReference>
<protein>
    <recommendedName>
        <fullName evidence="8">Peptidase S33 tripeptidyl aminopeptidase-like C-terminal domain-containing protein</fullName>
    </recommendedName>
</protein>
<dbReference type="InterPro" id="IPR000073">
    <property type="entry name" value="AB_hydrolase_1"/>
</dbReference>
<gene>
    <name evidence="6" type="ORF">RRF57_006491</name>
</gene>
<dbReference type="SUPFAM" id="SSF53474">
    <property type="entry name" value="alpha/beta-Hydrolases"/>
    <property type="match status" value="1"/>
</dbReference>
<dbReference type="PANTHER" id="PTHR43248">
    <property type="entry name" value="2-SUCCINYL-6-HYDROXY-2,4-CYCLOHEXADIENE-1-CARBOXYLATE SYNTHASE"/>
    <property type="match status" value="1"/>
</dbReference>
<evidence type="ECO:0000259" key="5">
    <source>
        <dbReference type="Pfam" id="PF08386"/>
    </source>
</evidence>
<comment type="caution">
    <text evidence="6">The sequence shown here is derived from an EMBL/GenBank/DDBJ whole genome shotgun (WGS) entry which is preliminary data.</text>
</comment>
<evidence type="ECO:0000313" key="6">
    <source>
        <dbReference type="EMBL" id="KAK5630776.1"/>
    </source>
</evidence>
<keyword evidence="7" id="KW-1185">Reference proteome</keyword>